<dbReference type="STRING" id="1202772.A0A1V9Z8G4"/>
<evidence type="ECO:0000313" key="7">
    <source>
        <dbReference type="Proteomes" id="UP000243579"/>
    </source>
</evidence>
<evidence type="ECO:0000256" key="4">
    <source>
        <dbReference type="SAM" id="Phobius"/>
    </source>
</evidence>
<dbReference type="EMBL" id="JNBR01000370">
    <property type="protein sequence ID" value="OQR94212.1"/>
    <property type="molecule type" value="Genomic_DNA"/>
</dbReference>
<dbReference type="InterPro" id="IPR020904">
    <property type="entry name" value="Sc_DH/Rdtase_CS"/>
</dbReference>
<comment type="similarity">
    <text evidence="1 3">Belongs to the short-chain dehydrogenases/reductases (SDR) family.</text>
</comment>
<protein>
    <submittedName>
        <fullName evidence="6">Epidermal retinol dehydrogenase 2-like</fullName>
    </submittedName>
</protein>
<dbReference type="PRINTS" id="PR00081">
    <property type="entry name" value="GDHRDH"/>
</dbReference>
<feature type="domain" description="Ketoreductase" evidence="5">
    <location>
        <begin position="32"/>
        <end position="215"/>
    </location>
</feature>
<feature type="transmembrane region" description="Helical" evidence="4">
    <location>
        <begin position="6"/>
        <end position="22"/>
    </location>
</feature>
<dbReference type="GO" id="GO:0016616">
    <property type="term" value="F:oxidoreductase activity, acting on the CH-OH group of donors, NAD or NADP as acceptor"/>
    <property type="evidence" value="ECO:0007669"/>
    <property type="project" value="TreeGrafter"/>
</dbReference>
<name>A0A1V9Z8G4_ACHHY</name>
<evidence type="ECO:0000313" key="6">
    <source>
        <dbReference type="EMBL" id="OQR94212.1"/>
    </source>
</evidence>
<evidence type="ECO:0000256" key="3">
    <source>
        <dbReference type="RuleBase" id="RU000363"/>
    </source>
</evidence>
<dbReference type="PANTHER" id="PTHR24322:SF736">
    <property type="entry name" value="RETINOL DEHYDROGENASE 10"/>
    <property type="match status" value="1"/>
</dbReference>
<dbReference type="PROSITE" id="PS00061">
    <property type="entry name" value="ADH_SHORT"/>
    <property type="match status" value="1"/>
</dbReference>
<evidence type="ECO:0000259" key="5">
    <source>
        <dbReference type="SMART" id="SM00822"/>
    </source>
</evidence>
<dbReference type="SUPFAM" id="SSF51735">
    <property type="entry name" value="NAD(P)-binding Rossmann-fold domains"/>
    <property type="match status" value="1"/>
</dbReference>
<evidence type="ECO:0000256" key="1">
    <source>
        <dbReference type="ARBA" id="ARBA00006484"/>
    </source>
</evidence>
<dbReference type="SMART" id="SM00822">
    <property type="entry name" value="PKS_KR"/>
    <property type="match status" value="1"/>
</dbReference>
<dbReference type="Pfam" id="PF00106">
    <property type="entry name" value="adh_short"/>
    <property type="match status" value="1"/>
</dbReference>
<dbReference type="AlphaFoldDB" id="A0A1V9Z8G4"/>
<dbReference type="InterPro" id="IPR002347">
    <property type="entry name" value="SDR_fam"/>
</dbReference>
<keyword evidence="4" id="KW-0472">Membrane</keyword>
<accession>A0A1V9Z8G4</accession>
<keyword evidence="4" id="KW-1133">Transmembrane helix</keyword>
<comment type="caution">
    <text evidence="6">The sequence shown here is derived from an EMBL/GenBank/DDBJ whole genome shotgun (WGS) entry which is preliminary data.</text>
</comment>
<sequence length="311" mass="33607">MEHLTVAAAIVVGAVLVWMLMPRRRCYDLTNKVVVVTGAASGIGRGLAIALAQRGAIVAAVDVNGDGLASLSRDHPALRHTFHCNIADHANVVACMAEVVRTIGREVDVLVNNAGIVHGKRLLDLTPADVTKIFGINTLAHFWTTQAVLPAMLQRDAGMIVTISSVMGLNGSAQLVDYCSSKYATVGFHESLRMELRRLRKLGVHTLLVCPMAVDSGMFAGIFGSQGWWPRFVHRWLIPILAVDDVVAAVVDGIEHRDHEILSCARSWHRFVLPLVIRGSRLLPVSVMDALLSLGGGCDGMDTFRGRSVPN</sequence>
<gene>
    <name evidence="6" type="ORF">ACHHYP_01598</name>
</gene>
<dbReference type="Gene3D" id="3.40.50.720">
    <property type="entry name" value="NAD(P)-binding Rossmann-like Domain"/>
    <property type="match status" value="1"/>
</dbReference>
<keyword evidence="2" id="KW-0560">Oxidoreductase</keyword>
<dbReference type="PRINTS" id="PR00080">
    <property type="entry name" value="SDRFAMILY"/>
</dbReference>
<dbReference type="InterPro" id="IPR057326">
    <property type="entry name" value="KR_dom"/>
</dbReference>
<dbReference type="OrthoDB" id="10253736at2759"/>
<proteinExistence type="inferred from homology"/>
<keyword evidence="7" id="KW-1185">Reference proteome</keyword>
<feature type="transmembrane region" description="Helical" evidence="4">
    <location>
        <begin position="202"/>
        <end position="224"/>
    </location>
</feature>
<organism evidence="6 7">
    <name type="scientific">Achlya hypogyna</name>
    <name type="common">Oomycete</name>
    <name type="synonym">Protoachlya hypogyna</name>
    <dbReference type="NCBI Taxonomy" id="1202772"/>
    <lineage>
        <taxon>Eukaryota</taxon>
        <taxon>Sar</taxon>
        <taxon>Stramenopiles</taxon>
        <taxon>Oomycota</taxon>
        <taxon>Saprolegniomycetes</taxon>
        <taxon>Saprolegniales</taxon>
        <taxon>Achlyaceae</taxon>
        <taxon>Achlya</taxon>
    </lineage>
</organism>
<dbReference type="PANTHER" id="PTHR24322">
    <property type="entry name" value="PKSB"/>
    <property type="match status" value="1"/>
</dbReference>
<dbReference type="InterPro" id="IPR036291">
    <property type="entry name" value="NAD(P)-bd_dom_sf"/>
</dbReference>
<evidence type="ECO:0000256" key="2">
    <source>
        <dbReference type="ARBA" id="ARBA00023002"/>
    </source>
</evidence>
<keyword evidence="4" id="KW-0812">Transmembrane</keyword>
<reference evidence="6 7" key="1">
    <citation type="journal article" date="2014" name="Genome Biol. Evol.">
        <title>The secreted proteins of Achlya hypogyna and Thraustotheca clavata identify the ancestral oomycete secretome and reveal gene acquisitions by horizontal gene transfer.</title>
        <authorList>
            <person name="Misner I."/>
            <person name="Blouin N."/>
            <person name="Leonard G."/>
            <person name="Richards T.A."/>
            <person name="Lane C.E."/>
        </authorList>
    </citation>
    <scope>NUCLEOTIDE SEQUENCE [LARGE SCALE GENOMIC DNA]</scope>
    <source>
        <strain evidence="6 7">ATCC 48635</strain>
    </source>
</reference>
<dbReference type="Proteomes" id="UP000243579">
    <property type="component" value="Unassembled WGS sequence"/>
</dbReference>